<organism evidence="1 2">
    <name type="scientific">Ignicoccus hospitalis (strain KIN4/I / DSM 18386 / JCM 14125)</name>
    <dbReference type="NCBI Taxonomy" id="453591"/>
    <lineage>
        <taxon>Archaea</taxon>
        <taxon>Thermoproteota</taxon>
        <taxon>Thermoprotei</taxon>
        <taxon>Desulfurococcales</taxon>
        <taxon>Desulfurococcaceae</taxon>
        <taxon>Ignicoccus</taxon>
    </lineage>
</organism>
<evidence type="ECO:0000313" key="1">
    <source>
        <dbReference type="EMBL" id="ABU81401.1"/>
    </source>
</evidence>
<evidence type="ECO:0000313" key="2">
    <source>
        <dbReference type="Proteomes" id="UP000000262"/>
    </source>
</evidence>
<proteinExistence type="predicted"/>
<keyword evidence="2" id="KW-1185">Reference proteome</keyword>
<reference evidence="1 2" key="1">
    <citation type="journal article" date="2008" name="Genome Biol.">
        <title>A genomic analysis of the archaeal system Ignicoccus hospitalis-Nanoarchaeum equitans.</title>
        <authorList>
            <person name="Podar M."/>
            <person name="Anderson I."/>
            <person name="Makarova K.S."/>
            <person name="Elkins J.G."/>
            <person name="Ivanova N."/>
            <person name="Wall M.A."/>
            <person name="Lykidis A."/>
            <person name="Mavromatis K."/>
            <person name="Sun H."/>
            <person name="Hudson M.E."/>
            <person name="Chen W."/>
            <person name="Deciu C."/>
            <person name="Hutchison D."/>
            <person name="Eads J.R."/>
            <person name="Anderson A."/>
            <person name="Fernandes F."/>
            <person name="Szeto E."/>
            <person name="Lapidus A."/>
            <person name="Kyrpides N.C."/>
            <person name="Saier M.H.Jr."/>
            <person name="Richardson P.M."/>
            <person name="Rachel R."/>
            <person name="Huber H."/>
            <person name="Eisen J.A."/>
            <person name="Koonin E.V."/>
            <person name="Keller M."/>
            <person name="Stetter K.O."/>
        </authorList>
    </citation>
    <scope>NUCLEOTIDE SEQUENCE [LARGE SCALE GENOMIC DNA]</scope>
    <source>
        <strain evidence="2">KIN4/I / DSM 18386 / JCM 14125</strain>
    </source>
</reference>
<dbReference type="Proteomes" id="UP000000262">
    <property type="component" value="Chromosome"/>
</dbReference>
<dbReference type="STRING" id="453591.Igni_0217"/>
<evidence type="ECO:0008006" key="3">
    <source>
        <dbReference type="Google" id="ProtNLM"/>
    </source>
</evidence>
<dbReference type="EMBL" id="CP000816">
    <property type="protein sequence ID" value="ABU81401.1"/>
    <property type="molecule type" value="Genomic_DNA"/>
</dbReference>
<protein>
    <recommendedName>
        <fullName evidence="3">Dockerin domain-containing protein</fullName>
    </recommendedName>
</protein>
<dbReference type="Gene3D" id="1.10.1330.10">
    <property type="entry name" value="Dockerin domain"/>
    <property type="match status" value="1"/>
</dbReference>
<dbReference type="KEGG" id="iho:Igni_0217"/>
<dbReference type="GO" id="GO:0000272">
    <property type="term" value="P:polysaccharide catabolic process"/>
    <property type="evidence" value="ECO:0007669"/>
    <property type="project" value="InterPro"/>
</dbReference>
<dbReference type="InterPro" id="IPR036439">
    <property type="entry name" value="Dockerin_dom_sf"/>
</dbReference>
<sequence length="382" mass="41993">MAYAATPMSPVRIYGSYGFTFDGRGIMMIEGIKLYDNLFTKLYVKTPLEVCEGAEACSLYYEGIMNFYPALGTLEKFMEIKFKVLTNVPPRYAALKDLLGETAEKLFVMCTVIPRPEVASATVAGSVAKFLALNMRTFYFFALAPYNVELRKGDTVTMTYFISTSPSDVSLYGRRMIAKGNPCPLGSPYYAPVPDVYNFGGITNITMQWGWSVPNALKPVGYWDFPRPAYYVFTVKGAVGYAAQGGYTSNRGPSGLITVQPMIVSVGLSAYPTAPFSINLPPSYVGAVMQSFEVTFARKCPGDVDLDGKYTMKDFEVVACMTNLITNRKYCNVVINNLPPQLKEIFSMTGDVDQNGVVNQNDALVLLSYVGTDCPAADYASR</sequence>
<dbReference type="AlphaFoldDB" id="A8A8Z9"/>
<dbReference type="HOGENOM" id="CLU_722814_0_0_2"/>
<name>A8A8Z9_IGNH4</name>
<accession>A8A8Z9</accession>
<gene>
    <name evidence="1" type="ordered locus">Igni_0217</name>
</gene>